<evidence type="ECO:0000313" key="2">
    <source>
        <dbReference type="EMBL" id="CAI6375036.1"/>
    </source>
</evidence>
<evidence type="ECO:0000313" key="13">
    <source>
        <dbReference type="EMBL" id="CAI6375929.1"/>
    </source>
</evidence>
<dbReference type="EMBL" id="CARXXK010001254">
    <property type="protein sequence ID" value="CAI6375045.1"/>
    <property type="molecule type" value="Genomic_DNA"/>
</dbReference>
<evidence type="ECO:0000313" key="5">
    <source>
        <dbReference type="EMBL" id="CAI6375044.1"/>
    </source>
</evidence>
<evidence type="ECO:0000313" key="14">
    <source>
        <dbReference type="EMBL" id="CAI6375935.1"/>
    </source>
</evidence>
<evidence type="ECO:0000313" key="1">
    <source>
        <dbReference type="EMBL" id="CAI6362804.1"/>
    </source>
</evidence>
<evidence type="ECO:0000313" key="8">
    <source>
        <dbReference type="EMBL" id="CAI6375409.1"/>
    </source>
</evidence>
<evidence type="ECO:0000313" key="3">
    <source>
        <dbReference type="EMBL" id="CAI6375042.1"/>
    </source>
</evidence>
<organism evidence="12 15">
    <name type="scientific">Macrosiphum euphorbiae</name>
    <name type="common">potato aphid</name>
    <dbReference type="NCBI Taxonomy" id="13131"/>
    <lineage>
        <taxon>Eukaryota</taxon>
        <taxon>Metazoa</taxon>
        <taxon>Ecdysozoa</taxon>
        <taxon>Arthropoda</taxon>
        <taxon>Hexapoda</taxon>
        <taxon>Insecta</taxon>
        <taxon>Pterygota</taxon>
        <taxon>Neoptera</taxon>
        <taxon>Paraneoptera</taxon>
        <taxon>Hemiptera</taxon>
        <taxon>Sternorrhyncha</taxon>
        <taxon>Aphidomorpha</taxon>
        <taxon>Aphidoidea</taxon>
        <taxon>Aphididae</taxon>
        <taxon>Macrosiphini</taxon>
        <taxon>Macrosiphum</taxon>
    </lineage>
</organism>
<evidence type="ECO:0000313" key="4">
    <source>
        <dbReference type="EMBL" id="CAI6375043.1"/>
    </source>
</evidence>
<dbReference type="Proteomes" id="UP001160148">
    <property type="component" value="Unassembled WGS sequence"/>
</dbReference>
<name>A0AAV0Y3V2_9HEMI</name>
<dbReference type="EMBL" id="CARXXK010001254">
    <property type="protein sequence ID" value="CAI6375044.1"/>
    <property type="molecule type" value="Genomic_DNA"/>
</dbReference>
<evidence type="ECO:0008006" key="16">
    <source>
        <dbReference type="Google" id="ProtNLM"/>
    </source>
</evidence>
<dbReference type="EMBL" id="CARXXK010001328">
    <property type="protein sequence ID" value="CAI6375409.1"/>
    <property type="molecule type" value="Genomic_DNA"/>
</dbReference>
<gene>
    <name evidence="1" type="ORF">MEUPH1_LOCUS17840</name>
    <name evidence="2" type="ORF">MEUPH1_LOCUS28586</name>
    <name evidence="3" type="ORF">MEUPH1_LOCUS28590</name>
    <name evidence="4" type="ORF">MEUPH1_LOCUS28591</name>
    <name evidence="5" type="ORF">MEUPH1_LOCUS28592</name>
    <name evidence="6" type="ORF">MEUPH1_LOCUS28593</name>
    <name evidence="7" type="ORF">MEUPH1_LOCUS28594</name>
    <name evidence="8" type="ORF">MEUPH1_LOCUS28918</name>
    <name evidence="9" type="ORF">MEUPH1_LOCUS28919</name>
    <name evidence="10" type="ORF">MEUPH1_LOCUS28921</name>
    <name evidence="11" type="ORF">MEUPH1_LOCUS28928</name>
    <name evidence="12" type="ORF">MEUPH1_LOCUS28930</name>
    <name evidence="13" type="ORF">MEUPH1_LOCUS29366</name>
    <name evidence="14" type="ORF">MEUPH1_LOCUS29370</name>
</gene>
<evidence type="ECO:0000313" key="6">
    <source>
        <dbReference type="EMBL" id="CAI6375045.1"/>
    </source>
</evidence>
<dbReference type="EMBL" id="CARXXK010000003">
    <property type="protein sequence ID" value="CAI6362804.1"/>
    <property type="molecule type" value="Genomic_DNA"/>
</dbReference>
<dbReference type="EMBL" id="CARXXK010001393">
    <property type="protein sequence ID" value="CAI6375929.1"/>
    <property type="molecule type" value="Genomic_DNA"/>
</dbReference>
<evidence type="ECO:0000313" key="12">
    <source>
        <dbReference type="EMBL" id="CAI6375428.1"/>
    </source>
</evidence>
<accession>A0AAV0Y3V2</accession>
<dbReference type="EMBL" id="CARXXK010001328">
    <property type="protein sequence ID" value="CAI6375428.1"/>
    <property type="molecule type" value="Genomic_DNA"/>
</dbReference>
<dbReference type="EMBL" id="CARXXK010001393">
    <property type="protein sequence ID" value="CAI6375935.1"/>
    <property type="molecule type" value="Genomic_DNA"/>
</dbReference>
<evidence type="ECO:0000313" key="15">
    <source>
        <dbReference type="Proteomes" id="UP001160148"/>
    </source>
</evidence>
<reference evidence="12 15" key="1">
    <citation type="submission" date="2023-01" db="EMBL/GenBank/DDBJ databases">
        <authorList>
            <person name="Whitehead M."/>
        </authorList>
    </citation>
    <scope>NUCLEOTIDE SEQUENCE [LARGE SCALE GENOMIC DNA]</scope>
</reference>
<dbReference type="EMBL" id="CARXXK010001254">
    <property type="protein sequence ID" value="CAI6375043.1"/>
    <property type="molecule type" value="Genomic_DNA"/>
</dbReference>
<keyword evidence="15" id="KW-1185">Reference proteome</keyword>
<comment type="caution">
    <text evidence="12">The sequence shown here is derived from an EMBL/GenBank/DDBJ whole genome shotgun (WGS) entry which is preliminary data.</text>
</comment>
<dbReference type="EMBL" id="CARXXK010001328">
    <property type="protein sequence ID" value="CAI6375425.1"/>
    <property type="molecule type" value="Genomic_DNA"/>
</dbReference>
<dbReference type="EMBL" id="CARXXK010001328">
    <property type="protein sequence ID" value="CAI6375414.1"/>
    <property type="molecule type" value="Genomic_DNA"/>
</dbReference>
<dbReference type="AlphaFoldDB" id="A0AAV0Y3V2"/>
<dbReference type="EMBL" id="CARXXK010001328">
    <property type="protein sequence ID" value="CAI6375410.1"/>
    <property type="molecule type" value="Genomic_DNA"/>
</dbReference>
<evidence type="ECO:0000313" key="9">
    <source>
        <dbReference type="EMBL" id="CAI6375410.1"/>
    </source>
</evidence>
<evidence type="ECO:0000313" key="11">
    <source>
        <dbReference type="EMBL" id="CAI6375425.1"/>
    </source>
</evidence>
<dbReference type="EMBL" id="CARXXK010001254">
    <property type="protein sequence ID" value="CAI6375046.1"/>
    <property type="molecule type" value="Genomic_DNA"/>
</dbReference>
<sequence>MSRSISGLCLATFLTIRSGTPSGPGAFPRGILLLSSTISVLVTAGKSWVSMRGGQAMVASLGNRASTIDSTLPGVESPGMGLLPTSFLVTNLYGRPHGSTSTCFSRSFQLFRLLTLMATFSSFLARPNSSRL</sequence>
<dbReference type="EMBL" id="CARXXK010001254">
    <property type="protein sequence ID" value="CAI6375042.1"/>
    <property type="molecule type" value="Genomic_DNA"/>
</dbReference>
<evidence type="ECO:0000313" key="10">
    <source>
        <dbReference type="EMBL" id="CAI6375414.1"/>
    </source>
</evidence>
<proteinExistence type="predicted"/>
<protein>
    <recommendedName>
        <fullName evidence="16">Secreted protein</fullName>
    </recommendedName>
</protein>
<dbReference type="EMBL" id="CARXXK010001254">
    <property type="protein sequence ID" value="CAI6375036.1"/>
    <property type="molecule type" value="Genomic_DNA"/>
</dbReference>
<evidence type="ECO:0000313" key="7">
    <source>
        <dbReference type="EMBL" id="CAI6375046.1"/>
    </source>
</evidence>